<evidence type="ECO:0000259" key="1">
    <source>
        <dbReference type="Pfam" id="PF02543"/>
    </source>
</evidence>
<dbReference type="PANTHER" id="PTHR34847">
    <property type="entry name" value="NODULATION PROTEIN U"/>
    <property type="match status" value="1"/>
</dbReference>
<protein>
    <recommendedName>
        <fullName evidence="1">Carbamoyltransferase domain-containing protein</fullName>
    </recommendedName>
</protein>
<dbReference type="Gene3D" id="3.30.420.40">
    <property type="match status" value="1"/>
</dbReference>
<reference evidence="2" key="1">
    <citation type="submission" date="2018-05" db="EMBL/GenBank/DDBJ databases">
        <authorList>
            <person name="Lanie J.A."/>
            <person name="Ng W.-L."/>
            <person name="Kazmierczak K.M."/>
            <person name="Andrzejewski T.M."/>
            <person name="Davidsen T.M."/>
            <person name="Wayne K.J."/>
            <person name="Tettelin H."/>
            <person name="Glass J.I."/>
            <person name="Rusch D."/>
            <person name="Podicherti R."/>
            <person name="Tsui H.-C.T."/>
            <person name="Winkler M.E."/>
        </authorList>
    </citation>
    <scope>NUCLEOTIDE SEQUENCE</scope>
</reference>
<dbReference type="InterPro" id="IPR051338">
    <property type="entry name" value="NodU/CmcH_Carbamoyltrnsfr"/>
</dbReference>
<evidence type="ECO:0000313" key="2">
    <source>
        <dbReference type="EMBL" id="SVB38825.1"/>
    </source>
</evidence>
<dbReference type="GO" id="GO:0003824">
    <property type="term" value="F:catalytic activity"/>
    <property type="evidence" value="ECO:0007669"/>
    <property type="project" value="InterPro"/>
</dbReference>
<accession>A0A382DKT6</accession>
<dbReference type="EMBL" id="UINC01039807">
    <property type="protein sequence ID" value="SVB38825.1"/>
    <property type="molecule type" value="Genomic_DNA"/>
</dbReference>
<gene>
    <name evidence="2" type="ORF">METZ01_LOCUS191679</name>
</gene>
<sequence>MEINKLQNDNNKYILGLSTMGTSAACVFKGRELIAAIEEERITRIKNDGGFPIESIKECLDISGISIEDISAICVYWRPLQFSTRVVGVIKKIIFSLK</sequence>
<dbReference type="AlphaFoldDB" id="A0A382DKT6"/>
<feature type="non-terminal residue" evidence="2">
    <location>
        <position position="98"/>
    </location>
</feature>
<feature type="domain" description="Carbamoyltransferase" evidence="1">
    <location>
        <begin position="14"/>
        <end position="83"/>
    </location>
</feature>
<dbReference type="Pfam" id="PF02543">
    <property type="entry name" value="Carbam_trans_N"/>
    <property type="match status" value="1"/>
</dbReference>
<organism evidence="2">
    <name type="scientific">marine metagenome</name>
    <dbReference type="NCBI Taxonomy" id="408172"/>
    <lineage>
        <taxon>unclassified sequences</taxon>
        <taxon>metagenomes</taxon>
        <taxon>ecological metagenomes</taxon>
    </lineage>
</organism>
<dbReference type="InterPro" id="IPR003696">
    <property type="entry name" value="Carbtransf_dom"/>
</dbReference>
<proteinExistence type="predicted"/>
<name>A0A382DKT6_9ZZZZ</name>
<dbReference type="PANTHER" id="PTHR34847:SF1">
    <property type="entry name" value="NODULATION PROTEIN U"/>
    <property type="match status" value="1"/>
</dbReference>
<dbReference type="PROSITE" id="PS51257">
    <property type="entry name" value="PROKAR_LIPOPROTEIN"/>
    <property type="match status" value="1"/>
</dbReference>